<dbReference type="EMBL" id="LGCM01000065">
    <property type="protein sequence ID" value="KPL75685.1"/>
    <property type="molecule type" value="Genomic_DNA"/>
</dbReference>
<proteinExistence type="predicted"/>
<feature type="region of interest" description="Disordered" evidence="5">
    <location>
        <begin position="1"/>
        <end position="41"/>
    </location>
</feature>
<dbReference type="OrthoDB" id="9800034at2"/>
<feature type="transmembrane region" description="Helical" evidence="6">
    <location>
        <begin position="92"/>
        <end position="109"/>
    </location>
</feature>
<evidence type="ECO:0000256" key="3">
    <source>
        <dbReference type="ARBA" id="ARBA00022989"/>
    </source>
</evidence>
<organism evidence="8 9">
    <name type="scientific">Levilinea saccharolytica</name>
    <dbReference type="NCBI Taxonomy" id="229921"/>
    <lineage>
        <taxon>Bacteria</taxon>
        <taxon>Bacillati</taxon>
        <taxon>Chloroflexota</taxon>
        <taxon>Anaerolineae</taxon>
        <taxon>Anaerolineales</taxon>
        <taxon>Anaerolineaceae</taxon>
        <taxon>Levilinea</taxon>
    </lineage>
</organism>
<feature type="compositionally biased region" description="Basic and acidic residues" evidence="5">
    <location>
        <begin position="1"/>
        <end position="10"/>
    </location>
</feature>
<feature type="compositionally biased region" description="Basic and acidic residues" evidence="5">
    <location>
        <begin position="30"/>
        <end position="41"/>
    </location>
</feature>
<evidence type="ECO:0000313" key="9">
    <source>
        <dbReference type="Proteomes" id="UP000050501"/>
    </source>
</evidence>
<feature type="domain" description="DUF1232" evidence="7">
    <location>
        <begin position="97"/>
        <end position="131"/>
    </location>
</feature>
<dbReference type="InterPro" id="IPR010652">
    <property type="entry name" value="DUF1232"/>
</dbReference>
<evidence type="ECO:0000256" key="2">
    <source>
        <dbReference type="ARBA" id="ARBA00022692"/>
    </source>
</evidence>
<evidence type="ECO:0000259" key="7">
    <source>
        <dbReference type="Pfam" id="PF06803"/>
    </source>
</evidence>
<keyword evidence="3 6" id="KW-1133">Transmembrane helix</keyword>
<keyword evidence="2 6" id="KW-0812">Transmembrane</keyword>
<keyword evidence="9" id="KW-1185">Reference proteome</keyword>
<evidence type="ECO:0000256" key="5">
    <source>
        <dbReference type="SAM" id="MobiDB-lite"/>
    </source>
</evidence>
<feature type="compositionally biased region" description="Basic residues" evidence="5">
    <location>
        <begin position="16"/>
        <end position="25"/>
    </location>
</feature>
<keyword evidence="4 6" id="KW-0472">Membrane</keyword>
<sequence length="165" mass="18656">MTPRKPDNKPIESPSRKTRPTKKQVAKAIEQTKSKAEEYARDPKKAKKLLDDAVKKAKSYQINRGPLAEVWSYLTSLFRLLRAYVKGEYQDIPWGSIVLVIVAIIYFVSPIDLIPDVLPGGLIDDATVIAFVVKQIKADLDQFLTWEVERVSVEDDIEEGPSELD</sequence>
<dbReference type="Pfam" id="PF06803">
    <property type="entry name" value="DUF1232"/>
    <property type="match status" value="1"/>
</dbReference>
<dbReference type="Proteomes" id="UP000050501">
    <property type="component" value="Unassembled WGS sequence"/>
</dbReference>
<evidence type="ECO:0000256" key="4">
    <source>
        <dbReference type="ARBA" id="ARBA00023136"/>
    </source>
</evidence>
<comment type="subcellular location">
    <subcellularLocation>
        <location evidence="1">Endomembrane system</location>
        <topology evidence="1">Multi-pass membrane protein</topology>
    </subcellularLocation>
</comment>
<evidence type="ECO:0000256" key="6">
    <source>
        <dbReference type="SAM" id="Phobius"/>
    </source>
</evidence>
<accession>A0A0P6XKV7</accession>
<name>A0A0P6XKV7_9CHLR</name>
<dbReference type="GO" id="GO:0012505">
    <property type="term" value="C:endomembrane system"/>
    <property type="evidence" value="ECO:0007669"/>
    <property type="project" value="UniProtKB-SubCell"/>
</dbReference>
<dbReference type="AlphaFoldDB" id="A0A0P6XKV7"/>
<evidence type="ECO:0000313" key="8">
    <source>
        <dbReference type="EMBL" id="KPL75685.1"/>
    </source>
</evidence>
<protein>
    <recommendedName>
        <fullName evidence="7">DUF1232 domain-containing protein</fullName>
    </recommendedName>
</protein>
<gene>
    <name evidence="8" type="ORF">ADN01_17805</name>
</gene>
<evidence type="ECO:0000256" key="1">
    <source>
        <dbReference type="ARBA" id="ARBA00004127"/>
    </source>
</evidence>
<dbReference type="RefSeq" id="WP_062417127.1">
    <property type="nucleotide sequence ID" value="NZ_DF967974.1"/>
</dbReference>
<comment type="caution">
    <text evidence="8">The sequence shown here is derived from an EMBL/GenBank/DDBJ whole genome shotgun (WGS) entry which is preliminary data.</text>
</comment>
<reference evidence="8 9" key="1">
    <citation type="submission" date="2015-07" db="EMBL/GenBank/DDBJ databases">
        <title>Genome sequence of Levilinea saccharolytica DSM 16555.</title>
        <authorList>
            <person name="Hemp J."/>
            <person name="Ward L.M."/>
            <person name="Pace L.A."/>
            <person name="Fischer W.W."/>
        </authorList>
    </citation>
    <scope>NUCLEOTIDE SEQUENCE [LARGE SCALE GENOMIC DNA]</scope>
    <source>
        <strain evidence="8 9">KIBI-1</strain>
    </source>
</reference>